<dbReference type="EMBL" id="BGZK01000560">
    <property type="protein sequence ID" value="GBP50212.1"/>
    <property type="molecule type" value="Genomic_DNA"/>
</dbReference>
<organism evidence="2 3">
    <name type="scientific">Eumeta variegata</name>
    <name type="common">Bagworm moth</name>
    <name type="synonym">Eumeta japonica</name>
    <dbReference type="NCBI Taxonomy" id="151549"/>
    <lineage>
        <taxon>Eukaryota</taxon>
        <taxon>Metazoa</taxon>
        <taxon>Ecdysozoa</taxon>
        <taxon>Arthropoda</taxon>
        <taxon>Hexapoda</taxon>
        <taxon>Insecta</taxon>
        <taxon>Pterygota</taxon>
        <taxon>Neoptera</taxon>
        <taxon>Endopterygota</taxon>
        <taxon>Lepidoptera</taxon>
        <taxon>Glossata</taxon>
        <taxon>Ditrysia</taxon>
        <taxon>Tineoidea</taxon>
        <taxon>Psychidae</taxon>
        <taxon>Oiketicinae</taxon>
        <taxon>Eumeta</taxon>
    </lineage>
</organism>
<reference evidence="2 3" key="1">
    <citation type="journal article" date="2019" name="Commun. Biol.">
        <title>The bagworm genome reveals a unique fibroin gene that provides high tensile strength.</title>
        <authorList>
            <person name="Kono N."/>
            <person name="Nakamura H."/>
            <person name="Ohtoshi R."/>
            <person name="Tomita M."/>
            <person name="Numata K."/>
            <person name="Arakawa K."/>
        </authorList>
    </citation>
    <scope>NUCLEOTIDE SEQUENCE [LARGE SCALE GENOMIC DNA]</scope>
</reference>
<evidence type="ECO:0000313" key="3">
    <source>
        <dbReference type="Proteomes" id="UP000299102"/>
    </source>
</evidence>
<sequence length="80" mass="8987">MIVPAPEVLSREPYGHAVDWWSLGVVACRMLTGEFKRGRTNLPDDLHEGLSSIATTEDINSVQLMIETDKRVSTSRFRKA</sequence>
<dbReference type="GO" id="GO:0005524">
    <property type="term" value="F:ATP binding"/>
    <property type="evidence" value="ECO:0007669"/>
    <property type="project" value="InterPro"/>
</dbReference>
<gene>
    <name evidence="2" type="ORF">EVAR_97214_1</name>
</gene>
<feature type="domain" description="Protein kinase" evidence="1">
    <location>
        <begin position="5"/>
        <end position="72"/>
    </location>
</feature>
<dbReference type="AlphaFoldDB" id="A0A4C1WI63"/>
<evidence type="ECO:0000313" key="2">
    <source>
        <dbReference type="EMBL" id="GBP50212.1"/>
    </source>
</evidence>
<accession>A0A4C1WI63</accession>
<evidence type="ECO:0000259" key="1">
    <source>
        <dbReference type="Pfam" id="PF00069"/>
    </source>
</evidence>
<dbReference type="Pfam" id="PF00069">
    <property type="entry name" value="Pkinase"/>
    <property type="match status" value="1"/>
</dbReference>
<dbReference type="SUPFAM" id="SSF56112">
    <property type="entry name" value="Protein kinase-like (PK-like)"/>
    <property type="match status" value="1"/>
</dbReference>
<name>A0A4C1WI63_EUMVA</name>
<dbReference type="Proteomes" id="UP000299102">
    <property type="component" value="Unassembled WGS sequence"/>
</dbReference>
<dbReference type="Gene3D" id="1.10.510.10">
    <property type="entry name" value="Transferase(Phosphotransferase) domain 1"/>
    <property type="match status" value="1"/>
</dbReference>
<proteinExistence type="predicted"/>
<protein>
    <recommendedName>
        <fullName evidence="1">Protein kinase domain-containing protein</fullName>
    </recommendedName>
</protein>
<dbReference type="InterPro" id="IPR011009">
    <property type="entry name" value="Kinase-like_dom_sf"/>
</dbReference>
<keyword evidence="3" id="KW-1185">Reference proteome</keyword>
<dbReference type="GO" id="GO:0004672">
    <property type="term" value="F:protein kinase activity"/>
    <property type="evidence" value="ECO:0007669"/>
    <property type="project" value="InterPro"/>
</dbReference>
<dbReference type="InterPro" id="IPR000719">
    <property type="entry name" value="Prot_kinase_dom"/>
</dbReference>
<dbReference type="STRING" id="151549.A0A4C1WI63"/>
<comment type="caution">
    <text evidence="2">The sequence shown here is derived from an EMBL/GenBank/DDBJ whole genome shotgun (WGS) entry which is preliminary data.</text>
</comment>
<dbReference type="OrthoDB" id="7469362at2759"/>